<evidence type="ECO:0000313" key="2">
    <source>
        <dbReference type="Proteomes" id="UP000005268"/>
    </source>
</evidence>
<sequence>MSRLKNMEGTGRARARVKVNSAFDHYNVAEVMGSTVRVATE</sequence>
<gene>
    <name evidence="1" type="ORF">YSA_06887</name>
</gene>
<reference evidence="1 2" key="1">
    <citation type="journal article" date="2012" name="J. Bacteriol.">
        <title>Complete Genome Sequence of the Naphthalene-Degrading Pseudomonas putida Strain ND6.</title>
        <authorList>
            <person name="Li S."/>
            <person name="Zhao H."/>
            <person name="Li Y."/>
            <person name="Niu S."/>
            <person name="Cai B."/>
        </authorList>
    </citation>
    <scope>NUCLEOTIDE SEQUENCE [LARGE SCALE GENOMIC DNA]</scope>
    <source>
        <strain evidence="1 2">ND6</strain>
    </source>
</reference>
<proteinExistence type="predicted"/>
<protein>
    <submittedName>
        <fullName evidence="1">Uncharacterized protein</fullName>
    </submittedName>
</protein>
<name>I3UYA9_PSEPU</name>
<dbReference type="KEGG" id="ppi:YSA_06887"/>
<dbReference type="EMBL" id="CP003588">
    <property type="protein sequence ID" value="AFK70480.1"/>
    <property type="molecule type" value="Genomic_DNA"/>
</dbReference>
<dbReference type="AlphaFoldDB" id="I3UYA9"/>
<dbReference type="HOGENOM" id="CLU_3275396_0_0_6"/>
<organism evidence="1 2">
    <name type="scientific">Pseudomonas putida ND6</name>
    <dbReference type="NCBI Taxonomy" id="231023"/>
    <lineage>
        <taxon>Bacteria</taxon>
        <taxon>Pseudomonadati</taxon>
        <taxon>Pseudomonadota</taxon>
        <taxon>Gammaproteobacteria</taxon>
        <taxon>Pseudomonadales</taxon>
        <taxon>Pseudomonadaceae</taxon>
        <taxon>Pseudomonas</taxon>
    </lineage>
</organism>
<accession>I3UYA9</accession>
<evidence type="ECO:0000313" key="1">
    <source>
        <dbReference type="EMBL" id="AFK70480.1"/>
    </source>
</evidence>
<dbReference type="Proteomes" id="UP000005268">
    <property type="component" value="Chromosome"/>
</dbReference>